<dbReference type="Proteomes" id="UP000237865">
    <property type="component" value="Unassembled WGS sequence"/>
</dbReference>
<keyword evidence="1" id="KW-0472">Membrane</keyword>
<proteinExistence type="predicted"/>
<keyword evidence="1" id="KW-0812">Transmembrane</keyword>
<sequence length="246" mass="29274">MEPIDFLKFKIDEQLIKIRTRIIYSFLLILAPTLLLIVNILSWTNQIIGNPLSLIVLIFFVISGLLFWTIQTFVKNIIAYLILQKVEQHVRDHDFSKLVRTKSYFFVFNEYYKEINYKIQQLIGHDIFCHSKNRQTLKFLNIKYVVFDVLLLGLIVGCFIAQWQLKTTTWHWELILSIVVLGLFLIVLLPFLIIRQIVLNWQIKKYQANQIDEYTYTFKYNFLIIKTMKAKLEKIIPESVTCSLDE</sequence>
<evidence type="ECO:0000256" key="1">
    <source>
        <dbReference type="SAM" id="Phobius"/>
    </source>
</evidence>
<dbReference type="STRING" id="1399797.GCA_000518285_00553"/>
<name>A0A2S5RER4_9MOLU</name>
<feature type="transmembrane region" description="Helical" evidence="1">
    <location>
        <begin position="175"/>
        <end position="194"/>
    </location>
</feature>
<evidence type="ECO:0000313" key="2">
    <source>
        <dbReference type="EMBL" id="PPE05778.1"/>
    </source>
</evidence>
<feature type="transmembrane region" description="Helical" evidence="1">
    <location>
        <begin position="21"/>
        <end position="41"/>
    </location>
</feature>
<organism evidence="2 3">
    <name type="scientific">Williamsoniiplasma lucivorax</name>
    <dbReference type="NCBI Taxonomy" id="209274"/>
    <lineage>
        <taxon>Bacteria</taxon>
        <taxon>Bacillati</taxon>
        <taxon>Mycoplasmatota</taxon>
        <taxon>Mollicutes</taxon>
        <taxon>Entomoplasmatales</taxon>
        <taxon>Williamsoniiplasma</taxon>
    </lineage>
</organism>
<accession>A0A2S5RER4</accession>
<feature type="transmembrane region" description="Helical" evidence="1">
    <location>
        <begin position="47"/>
        <end position="68"/>
    </location>
</feature>
<dbReference type="EMBL" id="PHNE01000001">
    <property type="protein sequence ID" value="PPE05778.1"/>
    <property type="molecule type" value="Genomic_DNA"/>
</dbReference>
<gene>
    <name evidence="2" type="ORF">ELUCI_v1c00660</name>
</gene>
<keyword evidence="3" id="KW-1185">Reference proteome</keyword>
<feature type="transmembrane region" description="Helical" evidence="1">
    <location>
        <begin position="144"/>
        <end position="163"/>
    </location>
</feature>
<dbReference type="AlphaFoldDB" id="A0A2S5RER4"/>
<comment type="caution">
    <text evidence="2">The sequence shown here is derived from an EMBL/GenBank/DDBJ whole genome shotgun (WGS) entry which is preliminary data.</text>
</comment>
<reference evidence="2 3" key="1">
    <citation type="submission" date="2017-11" db="EMBL/GenBank/DDBJ databases">
        <title>Genome sequence of Entomoplasma lucivorax PIPN-2 (ATCC 49196).</title>
        <authorList>
            <person name="Lo W.-S."/>
            <person name="Gasparich G.E."/>
            <person name="Kuo C.-H."/>
        </authorList>
    </citation>
    <scope>NUCLEOTIDE SEQUENCE [LARGE SCALE GENOMIC DNA]</scope>
    <source>
        <strain evidence="2 3">PIPN-2</strain>
    </source>
</reference>
<keyword evidence="1" id="KW-1133">Transmembrane helix</keyword>
<dbReference type="RefSeq" id="WP_028126519.1">
    <property type="nucleotide sequence ID" value="NZ_PHNE01000001.1"/>
</dbReference>
<evidence type="ECO:0000313" key="3">
    <source>
        <dbReference type="Proteomes" id="UP000237865"/>
    </source>
</evidence>
<protein>
    <submittedName>
        <fullName evidence="2">Uncharacterized protein</fullName>
    </submittedName>
</protein>